<evidence type="ECO:0000259" key="5">
    <source>
        <dbReference type="PROSITE" id="PS50977"/>
    </source>
</evidence>
<dbReference type="Proteomes" id="UP000194885">
    <property type="component" value="Unassembled WGS sequence"/>
</dbReference>
<proteinExistence type="predicted"/>
<gene>
    <name evidence="6" type="ORF">A5810_002650</name>
</gene>
<dbReference type="AlphaFoldDB" id="A0A242BB82"/>
<evidence type="ECO:0000256" key="3">
    <source>
        <dbReference type="ARBA" id="ARBA00023163"/>
    </source>
</evidence>
<dbReference type="Gene3D" id="1.10.357.10">
    <property type="entry name" value="Tetracycline Repressor, domain 2"/>
    <property type="match status" value="1"/>
</dbReference>
<feature type="DNA-binding region" description="H-T-H motif" evidence="4">
    <location>
        <begin position="24"/>
        <end position="43"/>
    </location>
</feature>
<dbReference type="InterPro" id="IPR054156">
    <property type="entry name" value="YxaF_TetR_C"/>
</dbReference>
<dbReference type="InterPro" id="IPR009057">
    <property type="entry name" value="Homeodomain-like_sf"/>
</dbReference>
<sequence length="194" mass="22345">MKTKEKILEATKDLIYKKGYHETSIRDILAASDTGKGQFYYYFSSKKEVCLAVIHAHMDVWQTELFEDILNAGKQPEEALEEMLDWIFADHEAQITYHGCPVGNLIIELSTVDEEFRLLLLELVNQWVKYTKQNILALSEEKLSDAEADRQAKALIAEIQGSILLLKVTQDLSLLRQNFQLIKERLLTSQKVLK</sequence>
<dbReference type="Pfam" id="PF21993">
    <property type="entry name" value="TetR_C_13_2"/>
    <property type="match status" value="1"/>
</dbReference>
<dbReference type="RefSeq" id="WP_086323760.1">
    <property type="nucleotide sequence ID" value="NZ_NGKW01000006.1"/>
</dbReference>
<dbReference type="PROSITE" id="PS50977">
    <property type="entry name" value="HTH_TETR_2"/>
    <property type="match status" value="1"/>
</dbReference>
<evidence type="ECO:0000256" key="2">
    <source>
        <dbReference type="ARBA" id="ARBA00023125"/>
    </source>
</evidence>
<keyword evidence="2 4" id="KW-0238">DNA-binding</keyword>
<evidence type="ECO:0000313" key="7">
    <source>
        <dbReference type="Proteomes" id="UP000194885"/>
    </source>
</evidence>
<organism evidence="6 7">
    <name type="scientific">Enterococcus faecium</name>
    <name type="common">Streptococcus faecium</name>
    <dbReference type="NCBI Taxonomy" id="1352"/>
    <lineage>
        <taxon>Bacteria</taxon>
        <taxon>Bacillati</taxon>
        <taxon>Bacillota</taxon>
        <taxon>Bacilli</taxon>
        <taxon>Lactobacillales</taxon>
        <taxon>Enterococcaceae</taxon>
        <taxon>Enterococcus</taxon>
    </lineage>
</organism>
<dbReference type="GO" id="GO:0003677">
    <property type="term" value="F:DNA binding"/>
    <property type="evidence" value="ECO:0007669"/>
    <property type="project" value="UniProtKB-UniRule"/>
</dbReference>
<accession>A0A242BB82</accession>
<dbReference type="InterPro" id="IPR001647">
    <property type="entry name" value="HTH_TetR"/>
</dbReference>
<dbReference type="PRINTS" id="PR00455">
    <property type="entry name" value="HTHTETR"/>
</dbReference>
<dbReference type="Pfam" id="PF00440">
    <property type="entry name" value="TetR_N"/>
    <property type="match status" value="1"/>
</dbReference>
<dbReference type="PANTHER" id="PTHR47506:SF1">
    <property type="entry name" value="HTH-TYPE TRANSCRIPTIONAL REGULATOR YJDC"/>
    <property type="match status" value="1"/>
</dbReference>
<dbReference type="SUPFAM" id="SSF48498">
    <property type="entry name" value="Tetracyclin repressor-like, C-terminal domain"/>
    <property type="match status" value="1"/>
</dbReference>
<evidence type="ECO:0000256" key="4">
    <source>
        <dbReference type="PROSITE-ProRule" id="PRU00335"/>
    </source>
</evidence>
<dbReference type="InterPro" id="IPR036271">
    <property type="entry name" value="Tet_transcr_reg_TetR-rel_C_sf"/>
</dbReference>
<dbReference type="SUPFAM" id="SSF46689">
    <property type="entry name" value="Homeodomain-like"/>
    <property type="match status" value="1"/>
</dbReference>
<protein>
    <submittedName>
        <fullName evidence="6">TetR family transcriptional regulator</fullName>
    </submittedName>
</protein>
<keyword evidence="3" id="KW-0804">Transcription</keyword>
<reference evidence="6 7" key="1">
    <citation type="submission" date="2017-05" db="EMBL/GenBank/DDBJ databases">
        <title>The Genome Sequence of Enterococcus faecium 7H8_DIV0219.</title>
        <authorList>
            <consortium name="The Broad Institute Genomics Platform"/>
            <consortium name="The Broad Institute Genomic Center for Infectious Diseases"/>
            <person name="Earl A."/>
            <person name="Manson A."/>
            <person name="Schwartman J."/>
            <person name="Gilmore M."/>
            <person name="Abouelleil A."/>
            <person name="Cao P."/>
            <person name="Chapman S."/>
            <person name="Cusick C."/>
            <person name="Shea T."/>
            <person name="Young S."/>
            <person name="Neafsey D."/>
            <person name="Nusbaum C."/>
            <person name="Birren B."/>
        </authorList>
    </citation>
    <scope>NUCLEOTIDE SEQUENCE [LARGE SCALE GENOMIC DNA]</scope>
    <source>
        <strain evidence="6 7">7H8_DIV0219</strain>
    </source>
</reference>
<feature type="domain" description="HTH tetR-type" evidence="5">
    <location>
        <begin position="1"/>
        <end position="61"/>
    </location>
</feature>
<dbReference type="PANTHER" id="PTHR47506">
    <property type="entry name" value="TRANSCRIPTIONAL REGULATORY PROTEIN"/>
    <property type="match status" value="1"/>
</dbReference>
<evidence type="ECO:0000313" key="6">
    <source>
        <dbReference type="EMBL" id="OTN92765.1"/>
    </source>
</evidence>
<comment type="caution">
    <text evidence="6">The sequence shown here is derived from an EMBL/GenBank/DDBJ whole genome shotgun (WGS) entry which is preliminary data.</text>
</comment>
<dbReference type="EMBL" id="NGKW01000006">
    <property type="protein sequence ID" value="OTN92765.1"/>
    <property type="molecule type" value="Genomic_DNA"/>
</dbReference>
<name>A0A242BB82_ENTFC</name>
<evidence type="ECO:0000256" key="1">
    <source>
        <dbReference type="ARBA" id="ARBA00023015"/>
    </source>
</evidence>
<keyword evidence="1" id="KW-0805">Transcription regulation</keyword>